<dbReference type="SUPFAM" id="SSF55347">
    <property type="entry name" value="Glyceraldehyde-3-phosphate dehydrogenase-like, C-terminal domain"/>
    <property type="match status" value="1"/>
</dbReference>
<dbReference type="EMBL" id="JAGQHS010000267">
    <property type="protein sequence ID" value="MCA9759116.1"/>
    <property type="molecule type" value="Genomic_DNA"/>
</dbReference>
<reference evidence="4" key="2">
    <citation type="journal article" date="2021" name="Microbiome">
        <title>Successional dynamics and alternative stable states in a saline activated sludge microbial community over 9 years.</title>
        <authorList>
            <person name="Wang Y."/>
            <person name="Ye J."/>
            <person name="Ju F."/>
            <person name="Liu L."/>
            <person name="Boyd J.A."/>
            <person name="Deng Y."/>
            <person name="Parks D.H."/>
            <person name="Jiang X."/>
            <person name="Yin X."/>
            <person name="Woodcroft B.J."/>
            <person name="Tyson G.W."/>
            <person name="Hugenholtz P."/>
            <person name="Polz M.F."/>
            <person name="Zhang T."/>
        </authorList>
    </citation>
    <scope>NUCLEOTIDE SEQUENCE</scope>
    <source>
        <strain evidence="4">HKST-UBA02</strain>
    </source>
</reference>
<feature type="domain" description="Saccharopine dehydrogenase-like C-terminal" evidence="3">
    <location>
        <begin position="128"/>
        <end position="375"/>
    </location>
</feature>
<organism evidence="4 5">
    <name type="scientific">Eiseniibacteriota bacterium</name>
    <dbReference type="NCBI Taxonomy" id="2212470"/>
    <lineage>
        <taxon>Bacteria</taxon>
        <taxon>Candidatus Eiseniibacteriota</taxon>
    </lineage>
</organism>
<protein>
    <submittedName>
        <fullName evidence="4">Saccharopine dehydrogenase NADP-binding domain-containing protein</fullName>
    </submittedName>
</protein>
<evidence type="ECO:0000259" key="3">
    <source>
        <dbReference type="Pfam" id="PF16653"/>
    </source>
</evidence>
<dbReference type="PANTHER" id="PTHR11133:SF22">
    <property type="entry name" value="ALPHA-AMINOADIPIC SEMIALDEHYDE SYNTHASE, MITOCHONDRIAL"/>
    <property type="match status" value="1"/>
</dbReference>
<gene>
    <name evidence="4" type="ORF">KDA27_25205</name>
</gene>
<evidence type="ECO:0000313" key="4">
    <source>
        <dbReference type="EMBL" id="MCA9759116.1"/>
    </source>
</evidence>
<dbReference type="GO" id="GO:0016491">
    <property type="term" value="F:oxidoreductase activity"/>
    <property type="evidence" value="ECO:0007669"/>
    <property type="project" value="UniProtKB-KW"/>
</dbReference>
<dbReference type="Proteomes" id="UP000739538">
    <property type="component" value="Unassembled WGS sequence"/>
</dbReference>
<accession>A0A956NI12</accession>
<dbReference type="InterPro" id="IPR036291">
    <property type="entry name" value="NAD(P)-bd_dom_sf"/>
</dbReference>
<dbReference type="InterPro" id="IPR005097">
    <property type="entry name" value="Sacchrp_dh_NADP-bd"/>
</dbReference>
<evidence type="ECO:0000313" key="5">
    <source>
        <dbReference type="Proteomes" id="UP000739538"/>
    </source>
</evidence>
<evidence type="ECO:0000259" key="2">
    <source>
        <dbReference type="Pfam" id="PF03435"/>
    </source>
</evidence>
<keyword evidence="1" id="KW-0560">Oxidoreductase</keyword>
<reference evidence="4" key="1">
    <citation type="submission" date="2020-04" db="EMBL/GenBank/DDBJ databases">
        <authorList>
            <person name="Zhang T."/>
        </authorList>
    </citation>
    <scope>NUCLEOTIDE SEQUENCE</scope>
    <source>
        <strain evidence="4">HKST-UBA02</strain>
    </source>
</reference>
<dbReference type="Pfam" id="PF03435">
    <property type="entry name" value="Sacchrp_dh_NADP"/>
    <property type="match status" value="1"/>
</dbReference>
<dbReference type="SUPFAM" id="SSF51735">
    <property type="entry name" value="NAD(P)-binding Rossmann-fold domains"/>
    <property type="match status" value="1"/>
</dbReference>
<dbReference type="InterPro" id="IPR032095">
    <property type="entry name" value="Sacchrp_dh-like_C"/>
</dbReference>
<proteinExistence type="predicted"/>
<dbReference type="AlphaFoldDB" id="A0A956NI12"/>
<dbReference type="Pfam" id="PF16653">
    <property type="entry name" value="Sacchrp_dh_C"/>
    <property type="match status" value="1"/>
</dbReference>
<feature type="domain" description="Saccharopine dehydrogenase NADP binding" evidence="2">
    <location>
        <begin position="4"/>
        <end position="122"/>
    </location>
</feature>
<dbReference type="InterPro" id="IPR051168">
    <property type="entry name" value="AASS"/>
</dbReference>
<comment type="caution">
    <text evidence="4">The sequence shown here is derived from an EMBL/GenBank/DDBJ whole genome shotgun (WGS) entry which is preliminary data.</text>
</comment>
<dbReference type="Gene3D" id="3.40.50.720">
    <property type="entry name" value="NAD(P)-binding Rossmann-like Domain"/>
    <property type="match status" value="1"/>
</dbReference>
<dbReference type="PANTHER" id="PTHR11133">
    <property type="entry name" value="SACCHAROPINE DEHYDROGENASE"/>
    <property type="match status" value="1"/>
</dbReference>
<evidence type="ECO:0000256" key="1">
    <source>
        <dbReference type="ARBA" id="ARBA00023002"/>
    </source>
</evidence>
<dbReference type="Gene3D" id="3.30.360.10">
    <property type="entry name" value="Dihydrodipicolinate Reductase, domain 2"/>
    <property type="match status" value="1"/>
</dbReference>
<name>A0A956NI12_UNCEI</name>
<sequence>MRMAVIGAGLQGSACAADWLRQPDVSSVRVIDRDKDQLDALGRKFQDGRLETVLCDVTDQDALGAALSGCRAAVSAVPYFFNVGVTRTAIQAGVHLADMGGNTDVVFEQRKLDEDAKSAGVGILPDQGLAPGLAGILAGHGMRGMDEVVSVKMRVGGLPVDPENTLRYALVFSIHGLINEYVGEAVCLENGEIVRKPTLTGLEEIRFPSPVGSAEAAYTSGGTSTLPWTFQGKVRQLDYKTVRYPGHWNRFQFLNEMGLLSSDPVDVEGHAVAPRNVLATLLEPRLHVPGVRDLVVLRVTVRGEKDRQGLVRRYDLLDFFDEKTGLTAMMRTTAYPAAESALLLARGTIEQRGVLLAEEVVPGEPYLRALRARGLRIQEKETQVDNGDEG</sequence>